<dbReference type="EC" id="2.5.1.145" evidence="7"/>
<comment type="caution">
    <text evidence="8">The sequence shown here is derived from an EMBL/GenBank/DDBJ whole genome shotgun (WGS) entry which is preliminary data.</text>
</comment>
<comment type="similarity">
    <text evidence="1 7">Belongs to the Lgt family.</text>
</comment>
<evidence type="ECO:0000256" key="7">
    <source>
        <dbReference type="HAMAP-Rule" id="MF_01147"/>
    </source>
</evidence>
<feature type="binding site" evidence="7">
    <location>
        <position position="135"/>
    </location>
    <ligand>
        <name>a 1,2-diacyl-sn-glycero-3-phospho-(1'-sn-glycerol)</name>
        <dbReference type="ChEBI" id="CHEBI:64716"/>
    </ligand>
</feature>
<evidence type="ECO:0000256" key="5">
    <source>
        <dbReference type="ARBA" id="ARBA00022989"/>
    </source>
</evidence>
<gene>
    <name evidence="7" type="primary">lgt</name>
    <name evidence="8" type="ORF">CYJ34_06550</name>
</gene>
<feature type="transmembrane region" description="Helical" evidence="7">
    <location>
        <begin position="193"/>
        <end position="211"/>
    </location>
</feature>
<comment type="pathway">
    <text evidence="7">Protein modification; lipoprotein biosynthesis (diacylglyceryl transfer).</text>
</comment>
<dbReference type="UniPathway" id="UPA00664"/>
<protein>
    <recommendedName>
        <fullName evidence="7">Phosphatidylglycerol--prolipoprotein diacylglyceryl transferase</fullName>
        <ecNumber evidence="7">2.5.1.145</ecNumber>
    </recommendedName>
</protein>
<dbReference type="EMBL" id="PKGS01000004">
    <property type="protein sequence ID" value="PKZ16471.1"/>
    <property type="molecule type" value="Genomic_DNA"/>
</dbReference>
<dbReference type="Proteomes" id="UP000234335">
    <property type="component" value="Unassembled WGS sequence"/>
</dbReference>
<evidence type="ECO:0000313" key="9">
    <source>
        <dbReference type="Proteomes" id="UP000234335"/>
    </source>
</evidence>
<feature type="transmembrane region" description="Helical" evidence="7">
    <location>
        <begin position="20"/>
        <end position="37"/>
    </location>
</feature>
<dbReference type="GO" id="GO:0008961">
    <property type="term" value="F:phosphatidylglycerol-prolipoprotein diacylglyceryl transferase activity"/>
    <property type="evidence" value="ECO:0007669"/>
    <property type="project" value="UniProtKB-UniRule"/>
</dbReference>
<dbReference type="GO" id="GO:0042158">
    <property type="term" value="P:lipoprotein biosynthetic process"/>
    <property type="evidence" value="ECO:0007669"/>
    <property type="project" value="UniProtKB-UniRule"/>
</dbReference>
<feature type="transmembrane region" description="Helical" evidence="7">
    <location>
        <begin position="49"/>
        <end position="69"/>
    </location>
</feature>
<dbReference type="AlphaFoldDB" id="A0A2I1M8L7"/>
<sequence>MMEFNFDPVAFSVFGIEIRWYALIIIAGMLLGTYFAKKEFIRRGFDEDFIYDVLFVIIPIGILGARFWYVLFEWDYYSQNPGQILNIRGGGLAIHGGIIFGSLALYLYGKKKNVPFLDMTDMLVPSLALGQGIGRWGNFMNQEAHGGPTDLPWGIIIDGQKVHPTFLYESIGDIIIFLILINAIKKNPNKGKITSLYLIAYGILRFLVEGLRTDSLYWGPIRTAQLISIVFILGGAILLVWSNKKNLPPYFRPKKSDKEKEVNIIRFQ</sequence>
<keyword evidence="4 7" id="KW-0812">Transmembrane</keyword>
<dbReference type="NCBIfam" id="TIGR00544">
    <property type="entry name" value="lgt"/>
    <property type="match status" value="1"/>
</dbReference>
<keyword evidence="9" id="KW-1185">Reference proteome</keyword>
<proteinExistence type="inferred from homology"/>
<comment type="subcellular location">
    <subcellularLocation>
        <location evidence="7">Cell membrane</location>
        <topology evidence="7">Multi-pass membrane protein</topology>
    </subcellularLocation>
</comment>
<keyword evidence="3 7" id="KW-0808">Transferase</keyword>
<dbReference type="PANTHER" id="PTHR30589">
    <property type="entry name" value="PROLIPOPROTEIN DIACYLGLYCERYL TRANSFERASE"/>
    <property type="match status" value="1"/>
</dbReference>
<name>A0A2I1M8L7_9FIRM</name>
<reference evidence="8 9" key="1">
    <citation type="submission" date="2017-12" db="EMBL/GenBank/DDBJ databases">
        <title>Phylogenetic diversity of female urinary microbiome.</title>
        <authorList>
            <person name="Thomas-White K."/>
            <person name="Wolfe A.J."/>
        </authorList>
    </citation>
    <scope>NUCLEOTIDE SEQUENCE [LARGE SCALE GENOMIC DNA]</scope>
    <source>
        <strain evidence="8 9">UMB0119</strain>
    </source>
</reference>
<feature type="transmembrane region" description="Helical" evidence="7">
    <location>
        <begin position="223"/>
        <end position="242"/>
    </location>
</feature>
<keyword evidence="8" id="KW-0449">Lipoprotein</keyword>
<dbReference type="HAMAP" id="MF_01147">
    <property type="entry name" value="Lgt"/>
    <property type="match status" value="1"/>
</dbReference>
<evidence type="ECO:0000256" key="1">
    <source>
        <dbReference type="ARBA" id="ARBA00007150"/>
    </source>
</evidence>
<dbReference type="PANTHER" id="PTHR30589:SF0">
    <property type="entry name" value="PHOSPHATIDYLGLYCEROL--PROLIPOPROTEIN DIACYLGLYCERYL TRANSFERASE"/>
    <property type="match status" value="1"/>
</dbReference>
<comment type="function">
    <text evidence="7">Catalyzes the transfer of the diacylglyceryl group from phosphatidylglycerol to the sulfhydryl group of the N-terminal cysteine of a prolipoprotein, the first step in the formation of mature lipoproteins.</text>
</comment>
<evidence type="ECO:0000256" key="4">
    <source>
        <dbReference type="ARBA" id="ARBA00022692"/>
    </source>
</evidence>
<evidence type="ECO:0000256" key="6">
    <source>
        <dbReference type="ARBA" id="ARBA00023136"/>
    </source>
</evidence>
<keyword evidence="2 7" id="KW-1003">Cell membrane</keyword>
<organism evidence="8 9">
    <name type="scientific">Anaerococcus octavius</name>
    <dbReference type="NCBI Taxonomy" id="54007"/>
    <lineage>
        <taxon>Bacteria</taxon>
        <taxon>Bacillati</taxon>
        <taxon>Bacillota</taxon>
        <taxon>Tissierellia</taxon>
        <taxon>Tissierellales</taxon>
        <taxon>Peptoniphilaceae</taxon>
        <taxon>Anaerococcus</taxon>
    </lineage>
</organism>
<dbReference type="GO" id="GO:0005886">
    <property type="term" value="C:plasma membrane"/>
    <property type="evidence" value="ECO:0007669"/>
    <property type="project" value="UniProtKB-SubCell"/>
</dbReference>
<dbReference type="PROSITE" id="PS01311">
    <property type="entry name" value="LGT"/>
    <property type="match status" value="1"/>
</dbReference>
<feature type="transmembrane region" description="Helical" evidence="7">
    <location>
        <begin position="89"/>
        <end position="109"/>
    </location>
</feature>
<comment type="catalytic activity">
    <reaction evidence="7">
        <text>L-cysteinyl-[prolipoprotein] + a 1,2-diacyl-sn-glycero-3-phospho-(1'-sn-glycerol) = an S-1,2-diacyl-sn-glyceryl-L-cysteinyl-[prolipoprotein] + sn-glycerol 1-phosphate + H(+)</text>
        <dbReference type="Rhea" id="RHEA:56712"/>
        <dbReference type="Rhea" id="RHEA-COMP:14679"/>
        <dbReference type="Rhea" id="RHEA-COMP:14680"/>
        <dbReference type="ChEBI" id="CHEBI:15378"/>
        <dbReference type="ChEBI" id="CHEBI:29950"/>
        <dbReference type="ChEBI" id="CHEBI:57685"/>
        <dbReference type="ChEBI" id="CHEBI:64716"/>
        <dbReference type="ChEBI" id="CHEBI:140658"/>
        <dbReference type="EC" id="2.5.1.145"/>
    </reaction>
</comment>
<accession>A0A2I1M8L7</accession>
<dbReference type="Pfam" id="PF01790">
    <property type="entry name" value="LGT"/>
    <property type="match status" value="1"/>
</dbReference>
<keyword evidence="5 7" id="KW-1133">Transmembrane helix</keyword>
<evidence type="ECO:0000256" key="3">
    <source>
        <dbReference type="ARBA" id="ARBA00022679"/>
    </source>
</evidence>
<dbReference type="InterPro" id="IPR001640">
    <property type="entry name" value="Lgt"/>
</dbReference>
<evidence type="ECO:0000256" key="2">
    <source>
        <dbReference type="ARBA" id="ARBA00022475"/>
    </source>
</evidence>
<keyword evidence="6 7" id="KW-0472">Membrane</keyword>
<evidence type="ECO:0000313" key="8">
    <source>
        <dbReference type="EMBL" id="PKZ16471.1"/>
    </source>
</evidence>